<evidence type="ECO:0000313" key="1">
    <source>
        <dbReference type="EMBL" id="SHM57709.1"/>
    </source>
</evidence>
<sequence length="178" mass="20387">MYPAPRLFWQMFKHRKDPPLAATGVHVSSHICLPWDIDMWMELNNGRTLTLFDLGRIPLAQRIGLIDAIKPQGWGLAVAGASVRYRRRIRMFERITMRSRVVFWDDRFVYIEQSMWKPDGDCANHILLRIAVTGKAGIVPPARVFDVMGQTAPVPEAPEWVSAWIAAEAQRPWPPAQE</sequence>
<dbReference type="InterPro" id="IPR051490">
    <property type="entry name" value="THEM6_lcsJ_thioesterase"/>
</dbReference>
<name>A0A1M7JXF1_9RHOB</name>
<dbReference type="PANTHER" id="PTHR12475:SF4">
    <property type="entry name" value="PROTEIN THEM6"/>
    <property type="match status" value="1"/>
</dbReference>
<dbReference type="InterPro" id="IPR029069">
    <property type="entry name" value="HotDog_dom_sf"/>
</dbReference>
<accession>A0A1M7JXF1</accession>
<dbReference type="Pfam" id="PF13279">
    <property type="entry name" value="4HBT_2"/>
    <property type="match status" value="1"/>
</dbReference>
<dbReference type="AlphaFoldDB" id="A0A1M7JXF1"/>
<reference evidence="1 2" key="1">
    <citation type="submission" date="2016-11" db="EMBL/GenBank/DDBJ databases">
        <authorList>
            <person name="Varghese N."/>
            <person name="Submissions S."/>
        </authorList>
    </citation>
    <scope>NUCLEOTIDE SEQUENCE [LARGE SCALE GENOMIC DNA]</scope>
    <source>
        <strain evidence="1 2">DSM 28249</strain>
    </source>
</reference>
<keyword evidence="2" id="KW-1185">Reference proteome</keyword>
<proteinExistence type="predicted"/>
<dbReference type="CDD" id="cd00586">
    <property type="entry name" value="4HBT"/>
    <property type="match status" value="1"/>
</dbReference>
<dbReference type="Gene3D" id="3.10.129.10">
    <property type="entry name" value="Hotdog Thioesterase"/>
    <property type="match status" value="1"/>
</dbReference>
<dbReference type="SUPFAM" id="SSF54637">
    <property type="entry name" value="Thioesterase/thiol ester dehydrase-isomerase"/>
    <property type="match status" value="1"/>
</dbReference>
<dbReference type="EMBL" id="FRCB01000009">
    <property type="protein sequence ID" value="SHM57709.1"/>
    <property type="molecule type" value="Genomic_DNA"/>
</dbReference>
<gene>
    <name evidence="1" type="ORF">SAMN05443432_109112</name>
</gene>
<protein>
    <submittedName>
        <fullName evidence="1">Thioesterase-like superfamily protein</fullName>
    </submittedName>
</protein>
<organism evidence="1 2">
    <name type="scientific">Roseovarius litoreus</name>
    <dbReference type="NCBI Taxonomy" id="1155722"/>
    <lineage>
        <taxon>Bacteria</taxon>
        <taxon>Pseudomonadati</taxon>
        <taxon>Pseudomonadota</taxon>
        <taxon>Alphaproteobacteria</taxon>
        <taxon>Rhodobacterales</taxon>
        <taxon>Roseobacteraceae</taxon>
        <taxon>Roseovarius</taxon>
    </lineage>
</organism>
<dbReference type="Proteomes" id="UP000322545">
    <property type="component" value="Unassembled WGS sequence"/>
</dbReference>
<dbReference type="PANTHER" id="PTHR12475">
    <property type="match status" value="1"/>
</dbReference>
<evidence type="ECO:0000313" key="2">
    <source>
        <dbReference type="Proteomes" id="UP000322545"/>
    </source>
</evidence>
<dbReference type="RefSeq" id="WP_149780509.1">
    <property type="nucleotide sequence ID" value="NZ_FRCB01000009.1"/>
</dbReference>